<organism evidence="1 2">
    <name type="scientific">Mucilaginibacter ginkgonis</name>
    <dbReference type="NCBI Taxonomy" id="2682091"/>
    <lineage>
        <taxon>Bacteria</taxon>
        <taxon>Pseudomonadati</taxon>
        <taxon>Bacteroidota</taxon>
        <taxon>Sphingobacteriia</taxon>
        <taxon>Sphingobacteriales</taxon>
        <taxon>Sphingobacteriaceae</taxon>
        <taxon>Mucilaginibacter</taxon>
    </lineage>
</organism>
<proteinExistence type="predicted"/>
<dbReference type="Proteomes" id="UP000429232">
    <property type="component" value="Chromosome"/>
</dbReference>
<keyword evidence="2" id="KW-1185">Reference proteome</keyword>
<dbReference type="KEGG" id="mgik:GO620_011610"/>
<protein>
    <submittedName>
        <fullName evidence="1">Uncharacterized protein</fullName>
    </submittedName>
</protein>
<evidence type="ECO:0000313" key="2">
    <source>
        <dbReference type="Proteomes" id="UP000429232"/>
    </source>
</evidence>
<gene>
    <name evidence="1" type="ORF">GO620_011610</name>
</gene>
<name>A0A6I4HZY4_9SPHI</name>
<dbReference type="RefSeq" id="WP_157525525.1">
    <property type="nucleotide sequence ID" value="NZ_CP066775.1"/>
</dbReference>
<dbReference type="AlphaFoldDB" id="A0A6I4HZY4"/>
<accession>A0A6I4HZY4</accession>
<reference evidence="1 2" key="1">
    <citation type="submission" date="2020-12" db="EMBL/GenBank/DDBJ databases">
        <title>HMF7856_wgs.fasta genome submission.</title>
        <authorList>
            <person name="Kang H."/>
            <person name="Kim H."/>
            <person name="Joh K."/>
        </authorList>
    </citation>
    <scope>NUCLEOTIDE SEQUENCE [LARGE SCALE GENOMIC DNA]</scope>
    <source>
        <strain evidence="1 2">HMF7856</strain>
    </source>
</reference>
<dbReference type="EMBL" id="CP066775">
    <property type="protein sequence ID" value="QQL48824.1"/>
    <property type="molecule type" value="Genomic_DNA"/>
</dbReference>
<sequence length="129" mass="14264">MSKFKAIHLFRIGLGVDMFMHGLVRIPKLEAFVAKSSKPFAETILPNAFVSGFLHVLPFLEAITGILILLGGRLSRVGYILGGLIVSALIFGTTLHEDWNLAGQQLIYIIAFAMAVWLFDHDKPTEPQN</sequence>
<evidence type="ECO:0000313" key="1">
    <source>
        <dbReference type="EMBL" id="QQL48824.1"/>
    </source>
</evidence>